<dbReference type="GO" id="GO:0003700">
    <property type="term" value="F:DNA-binding transcription factor activity"/>
    <property type="evidence" value="ECO:0007669"/>
    <property type="project" value="InterPro"/>
</dbReference>
<dbReference type="PROSITE" id="PS51000">
    <property type="entry name" value="HTH_DEOR_2"/>
    <property type="match status" value="1"/>
</dbReference>
<evidence type="ECO:0000256" key="1">
    <source>
        <dbReference type="ARBA" id="ARBA00023015"/>
    </source>
</evidence>
<dbReference type="AlphaFoldDB" id="A0A2V2YSI2"/>
<dbReference type="Proteomes" id="UP000246635">
    <property type="component" value="Unassembled WGS sequence"/>
</dbReference>
<gene>
    <name evidence="5" type="ORF">DFQ01_11387</name>
</gene>
<evidence type="ECO:0000256" key="3">
    <source>
        <dbReference type="ARBA" id="ARBA00023163"/>
    </source>
</evidence>
<feature type="domain" description="HTH deoR-type" evidence="4">
    <location>
        <begin position="3"/>
        <end position="58"/>
    </location>
</feature>
<reference evidence="5 6" key="1">
    <citation type="submission" date="2018-05" db="EMBL/GenBank/DDBJ databases">
        <title>Genomic Encyclopedia of Type Strains, Phase III (KMG-III): the genomes of soil and plant-associated and newly described type strains.</title>
        <authorList>
            <person name="Whitman W."/>
        </authorList>
    </citation>
    <scope>NUCLEOTIDE SEQUENCE [LARGE SCALE GENOMIC DNA]</scope>
    <source>
        <strain evidence="5 6">CECT 5696</strain>
    </source>
</reference>
<dbReference type="SUPFAM" id="SSF46785">
    <property type="entry name" value="Winged helix' DNA-binding domain"/>
    <property type="match status" value="1"/>
</dbReference>
<dbReference type="EMBL" id="QGTQ01000013">
    <property type="protein sequence ID" value="PWV99713.1"/>
    <property type="molecule type" value="Genomic_DNA"/>
</dbReference>
<dbReference type="SUPFAM" id="SSF100950">
    <property type="entry name" value="NagB/RpiA/CoA transferase-like"/>
    <property type="match status" value="1"/>
</dbReference>
<accession>A0A2V2YSI2</accession>
<dbReference type="PANTHER" id="PTHR30363">
    <property type="entry name" value="HTH-TYPE TRANSCRIPTIONAL REGULATOR SRLR-RELATED"/>
    <property type="match status" value="1"/>
</dbReference>
<dbReference type="InterPro" id="IPR037171">
    <property type="entry name" value="NagB/RpiA_transferase-like"/>
</dbReference>
<dbReference type="InterPro" id="IPR036390">
    <property type="entry name" value="WH_DNA-bd_sf"/>
</dbReference>
<dbReference type="RefSeq" id="WP_110045098.1">
    <property type="nucleotide sequence ID" value="NZ_CP054612.1"/>
</dbReference>
<name>A0A2V2YSI2_9BACL</name>
<dbReference type="Pfam" id="PF00455">
    <property type="entry name" value="DeoRC"/>
    <property type="match status" value="1"/>
</dbReference>
<dbReference type="SMART" id="SM01134">
    <property type="entry name" value="DeoRC"/>
    <property type="match status" value="1"/>
</dbReference>
<dbReference type="InterPro" id="IPR036388">
    <property type="entry name" value="WH-like_DNA-bd_sf"/>
</dbReference>
<dbReference type="InterPro" id="IPR000524">
    <property type="entry name" value="Tscrpt_reg_HTH_GntR"/>
</dbReference>
<dbReference type="Pfam" id="PF08220">
    <property type="entry name" value="HTH_DeoR"/>
    <property type="match status" value="1"/>
</dbReference>
<keyword evidence="2" id="KW-0238">DNA-binding</keyword>
<evidence type="ECO:0000259" key="4">
    <source>
        <dbReference type="PROSITE" id="PS51000"/>
    </source>
</evidence>
<keyword evidence="1" id="KW-0805">Transcription regulation</keyword>
<organism evidence="5 6">
    <name type="scientific">Paenibacillus cellulosilyticus</name>
    <dbReference type="NCBI Taxonomy" id="375489"/>
    <lineage>
        <taxon>Bacteria</taxon>
        <taxon>Bacillati</taxon>
        <taxon>Bacillota</taxon>
        <taxon>Bacilli</taxon>
        <taxon>Bacillales</taxon>
        <taxon>Paenibacillaceae</taxon>
        <taxon>Paenibacillus</taxon>
    </lineage>
</organism>
<dbReference type="SMART" id="SM00345">
    <property type="entry name" value="HTH_GNTR"/>
    <property type="match status" value="1"/>
</dbReference>
<protein>
    <submittedName>
        <fullName evidence="5">DeoR family transcriptional regulator</fullName>
    </submittedName>
</protein>
<evidence type="ECO:0000313" key="6">
    <source>
        <dbReference type="Proteomes" id="UP000246635"/>
    </source>
</evidence>
<dbReference type="PANTHER" id="PTHR30363:SF44">
    <property type="entry name" value="AGA OPERON TRANSCRIPTIONAL REPRESSOR-RELATED"/>
    <property type="match status" value="1"/>
</dbReference>
<evidence type="ECO:0000313" key="5">
    <source>
        <dbReference type="EMBL" id="PWV99713.1"/>
    </source>
</evidence>
<keyword evidence="3" id="KW-0804">Transcription</keyword>
<comment type="caution">
    <text evidence="5">The sequence shown here is derived from an EMBL/GenBank/DDBJ whole genome shotgun (WGS) entry which is preliminary data.</text>
</comment>
<dbReference type="InterPro" id="IPR014036">
    <property type="entry name" value="DeoR-like_C"/>
</dbReference>
<sequence length="266" mass="29195">MFAAHRREQILQLLQQHKQVIVKELARQLNVSEGTLRTDLRQLEEEGLLERTHGGAVPVRSKKPASSVQDMRVTSRSELNANLKQAIGRKAAELVHQGQCILLDASSTVLELAKSLVDCDYLTVVTNGVEAALTLNRNPRINVILIGGVLRPGSGSVEGVLGRTILEEIHADLFFTSSLGFTLEEGMTDFSLYEAELKKLMAANASRIVAMLDHTKLGRRSIATSVQTRAVHSLITDEGADPNFLRGITGIEVHIANTADYRHLME</sequence>
<dbReference type="PRINTS" id="PR00037">
    <property type="entry name" value="HTHLACR"/>
</dbReference>
<dbReference type="InterPro" id="IPR011991">
    <property type="entry name" value="ArsR-like_HTH"/>
</dbReference>
<dbReference type="CDD" id="cd00090">
    <property type="entry name" value="HTH_ARSR"/>
    <property type="match status" value="1"/>
</dbReference>
<keyword evidence="6" id="KW-1185">Reference proteome</keyword>
<evidence type="ECO:0000256" key="2">
    <source>
        <dbReference type="ARBA" id="ARBA00023125"/>
    </source>
</evidence>
<dbReference type="GO" id="GO:0003677">
    <property type="term" value="F:DNA binding"/>
    <property type="evidence" value="ECO:0007669"/>
    <property type="project" value="UniProtKB-KW"/>
</dbReference>
<dbReference type="Gene3D" id="1.10.10.10">
    <property type="entry name" value="Winged helix-like DNA-binding domain superfamily/Winged helix DNA-binding domain"/>
    <property type="match status" value="1"/>
</dbReference>
<dbReference type="SMART" id="SM00420">
    <property type="entry name" value="HTH_DEOR"/>
    <property type="match status" value="1"/>
</dbReference>
<dbReference type="InterPro" id="IPR050313">
    <property type="entry name" value="Carb_Metab_HTH_regulators"/>
</dbReference>
<dbReference type="InterPro" id="IPR001034">
    <property type="entry name" value="DeoR_HTH"/>
</dbReference>
<proteinExistence type="predicted"/>
<dbReference type="OrthoDB" id="9797223at2"/>